<evidence type="ECO:0000256" key="1">
    <source>
        <dbReference type="SAM" id="MobiDB-lite"/>
    </source>
</evidence>
<gene>
    <name evidence="2" type="ORF">SAPINGB_P005879</name>
</gene>
<reference evidence="2 3" key="1">
    <citation type="submission" date="2019-09" db="EMBL/GenBank/DDBJ databases">
        <authorList>
            <person name="Brejova B."/>
        </authorList>
    </citation>
    <scope>NUCLEOTIDE SEQUENCE [LARGE SCALE GENOMIC DNA]</scope>
</reference>
<feature type="region of interest" description="Disordered" evidence="1">
    <location>
        <begin position="1"/>
        <end position="23"/>
    </location>
</feature>
<name>A0A5E8C295_9ASCO</name>
<dbReference type="GeneID" id="43584693"/>
<proteinExistence type="predicted"/>
<dbReference type="Proteomes" id="UP000398389">
    <property type="component" value="Unassembled WGS sequence"/>
</dbReference>
<evidence type="ECO:0000313" key="3">
    <source>
        <dbReference type="Proteomes" id="UP000398389"/>
    </source>
</evidence>
<dbReference type="EMBL" id="CABVLU010000005">
    <property type="protein sequence ID" value="VVT57807.1"/>
    <property type="molecule type" value="Genomic_DNA"/>
</dbReference>
<keyword evidence="3" id="KW-1185">Reference proteome</keyword>
<sequence>MDHSNNNDFPLPEVHSTTNQRASTVQNVFPVRRTNISSFQSSLQPQNTGRVSKDRPHIYRFRISPPQSSGFEFQESEYTAQAAAVFQSIPSTSASQQNSANVNNSYTIEDVCPEPADATDILYVEQCKKSCDAANSKLIEEDIIDILATIYDKDKLESLFAEDIDCLPNTVDDLFVFENFLEETSLNSEASKMVINCLSVLIQSNSSKSTCEVVINGILLNLQKLGHPVKKSLNKDIKKYLVDYSDSPTDPNLFGSGSKKVFFCVNYCCAFTGDHKDDKCCFQCSTPRSPNSYGWYISPIPMIRKLFLNSKICEILKFPHRKDNDYIRDIWDAEYIHELENKGIKTSPYKTNFLGKEMDVVPLFFGLRADSGDVFRSDYFEIMNTSLQLYNLPSTMRSSTKYLFPVMPYPKKKINNKQPPNHSSFLQAIVDDFNRMKNGFIVRAGSDWKYIIVTCHLVFFNGDMITRSGALGIVAPSGNFSCLNCYVPTSKLGGKPSFIKPDPCNPGQFFPSGNGQFLVRNNQTHQRDLQKVNDLGLMSDSDKIITGIRGKSSLLSLDSISLEDSFPPDAFNLLFENLEREFLYILIGVPLGNILRPCKKFPKNFLLSHEARAILRNFFTSFNELGIASKMMGQMFDLDSFFSGKLFNLTSIELKTILEIFPVFLVLLVNELTPIQRQFIQLCCDMFCVFRVACMTAIPRIVLKQLEPCIKDMVQRFEELTTFYHTEGSNCCTLSLHTLLHIVKIIERTGNPRVHWTRDVDGQVKIIRGEVTTCCDFLTEVSNLRMRKYSYDVFLPRELNLSLGAIKLKNLYNGQDLNSIKNGRISHLDKKKIEKLIIHNAENPTAFRQYNECHFQTSNMTILSGNYAPLESFYQNKFSSICLVLDLISYKKKDGNLAEMAVIKHVKVSCLAYVKGSKESFPFTDNGIDLLPYNIDQMTLENIMLVNISKLLNPVYCIDANVNFPNYSKASSVKFFLEENRFAAYTEPKGIVELFLYEKEEKVNEAYKDISYPTPPTTRQTLLDYRKDLKDSLKQ</sequence>
<dbReference type="AlphaFoldDB" id="A0A5E8C295"/>
<protein>
    <submittedName>
        <fullName evidence="2">Uncharacterized protein</fullName>
    </submittedName>
</protein>
<evidence type="ECO:0000313" key="2">
    <source>
        <dbReference type="EMBL" id="VVT57807.1"/>
    </source>
</evidence>
<dbReference type="RefSeq" id="XP_031856484.1">
    <property type="nucleotide sequence ID" value="XM_032000593.1"/>
</dbReference>
<organism evidence="2 3">
    <name type="scientific">Magnusiomyces paraingens</name>
    <dbReference type="NCBI Taxonomy" id="2606893"/>
    <lineage>
        <taxon>Eukaryota</taxon>
        <taxon>Fungi</taxon>
        <taxon>Dikarya</taxon>
        <taxon>Ascomycota</taxon>
        <taxon>Saccharomycotina</taxon>
        <taxon>Dipodascomycetes</taxon>
        <taxon>Dipodascales</taxon>
        <taxon>Dipodascaceae</taxon>
        <taxon>Magnusiomyces</taxon>
    </lineage>
</organism>
<accession>A0A5E8C295</accession>